<proteinExistence type="predicted"/>
<gene>
    <name evidence="2" type="ORF">SAMN06265795_11082</name>
</gene>
<reference evidence="2 3" key="1">
    <citation type="submission" date="2017-06" db="EMBL/GenBank/DDBJ databases">
        <authorList>
            <person name="Kim H.J."/>
            <person name="Triplett B.A."/>
        </authorList>
    </citation>
    <scope>NUCLEOTIDE SEQUENCE [LARGE SCALE GENOMIC DNA]</scope>
    <source>
        <strain evidence="2 3">U15</strain>
    </source>
</reference>
<protein>
    <submittedName>
        <fullName evidence="2">Uncharacterized protein</fullName>
    </submittedName>
</protein>
<evidence type="ECO:0000313" key="3">
    <source>
        <dbReference type="Proteomes" id="UP000198284"/>
    </source>
</evidence>
<keyword evidence="1" id="KW-0812">Transmembrane</keyword>
<evidence type="ECO:0000313" key="2">
    <source>
        <dbReference type="EMBL" id="SNS96117.1"/>
    </source>
</evidence>
<sequence>MDNWKREAAFFGAVLLAMGLVAIAHLVIFVI</sequence>
<dbReference type="AlphaFoldDB" id="A0A239IRD4"/>
<name>A0A239IRD4_9BURK</name>
<feature type="transmembrane region" description="Helical" evidence="1">
    <location>
        <begin position="9"/>
        <end position="30"/>
    </location>
</feature>
<keyword evidence="1" id="KW-0472">Membrane</keyword>
<accession>A0A239IRD4</accession>
<keyword evidence="3" id="KW-1185">Reference proteome</keyword>
<dbReference type="EMBL" id="FZOT01000010">
    <property type="protein sequence ID" value="SNS96117.1"/>
    <property type="molecule type" value="Genomic_DNA"/>
</dbReference>
<organism evidence="2 3">
    <name type="scientific">Noviherbaspirillum humi</name>
    <dbReference type="NCBI Taxonomy" id="1688639"/>
    <lineage>
        <taxon>Bacteria</taxon>
        <taxon>Pseudomonadati</taxon>
        <taxon>Pseudomonadota</taxon>
        <taxon>Betaproteobacteria</taxon>
        <taxon>Burkholderiales</taxon>
        <taxon>Oxalobacteraceae</taxon>
        <taxon>Noviherbaspirillum</taxon>
    </lineage>
</organism>
<keyword evidence="1" id="KW-1133">Transmembrane helix</keyword>
<dbReference type="Proteomes" id="UP000198284">
    <property type="component" value="Unassembled WGS sequence"/>
</dbReference>
<evidence type="ECO:0000256" key="1">
    <source>
        <dbReference type="SAM" id="Phobius"/>
    </source>
</evidence>